<evidence type="ECO:0000256" key="2">
    <source>
        <dbReference type="ARBA" id="ARBA00022490"/>
    </source>
</evidence>
<feature type="region of interest" description="Disordered" evidence="7">
    <location>
        <begin position="1548"/>
        <end position="1575"/>
    </location>
</feature>
<comment type="subcellular location">
    <subcellularLocation>
        <location evidence="1">Cytoplasm</location>
        <location evidence="1">Cytoskeleton</location>
        <location evidence="1">Microtubule organizing center</location>
        <location evidence="1">Centrosome</location>
    </subcellularLocation>
</comment>
<feature type="coiled-coil region" evidence="6">
    <location>
        <begin position="776"/>
        <end position="879"/>
    </location>
</feature>
<feature type="compositionally biased region" description="Polar residues" evidence="7">
    <location>
        <begin position="1564"/>
        <end position="1575"/>
    </location>
</feature>
<dbReference type="GO" id="GO:0005737">
    <property type="term" value="C:cytoplasm"/>
    <property type="evidence" value="ECO:0007669"/>
    <property type="project" value="UniProtKB-ARBA"/>
</dbReference>
<feature type="coiled-coil region" evidence="6">
    <location>
        <begin position="2258"/>
        <end position="2366"/>
    </location>
</feature>
<feature type="coiled-coil region" evidence="6">
    <location>
        <begin position="95"/>
        <end position="122"/>
    </location>
</feature>
<feature type="domain" description="Pericentrin/AKAP-450 centrosomal targeting" evidence="8">
    <location>
        <begin position="3003"/>
        <end position="3083"/>
    </location>
</feature>
<feature type="coiled-coil region" evidence="6">
    <location>
        <begin position="2177"/>
        <end position="2232"/>
    </location>
</feature>
<reference evidence="9 10" key="1">
    <citation type="journal article" date="2024" name="Ann. Entomol. Soc. Am.">
        <title>Genomic analyses of the southern and eastern yellowjacket wasps (Hymenoptera: Vespidae) reveal evolutionary signatures of social life.</title>
        <authorList>
            <person name="Catto M.A."/>
            <person name="Caine P.B."/>
            <person name="Orr S.E."/>
            <person name="Hunt B.G."/>
            <person name="Goodisman M.A.D."/>
        </authorList>
    </citation>
    <scope>NUCLEOTIDE SEQUENCE [LARGE SCALE GENOMIC DNA]</scope>
    <source>
        <strain evidence="9">232</strain>
        <tissue evidence="9">Head and thorax</tissue>
    </source>
</reference>
<feature type="coiled-coil region" evidence="6">
    <location>
        <begin position="396"/>
        <end position="497"/>
    </location>
</feature>
<evidence type="ECO:0000256" key="6">
    <source>
        <dbReference type="SAM" id="Coils"/>
    </source>
</evidence>
<evidence type="ECO:0000313" key="9">
    <source>
        <dbReference type="EMBL" id="KAL2742330.1"/>
    </source>
</evidence>
<evidence type="ECO:0000256" key="1">
    <source>
        <dbReference type="ARBA" id="ARBA00004300"/>
    </source>
</evidence>
<feature type="coiled-coil region" evidence="6">
    <location>
        <begin position="1589"/>
        <end position="1651"/>
    </location>
</feature>
<feature type="coiled-coil region" evidence="6">
    <location>
        <begin position="548"/>
        <end position="624"/>
    </location>
</feature>
<dbReference type="GO" id="GO:0005813">
    <property type="term" value="C:centrosome"/>
    <property type="evidence" value="ECO:0007669"/>
    <property type="project" value="UniProtKB-SubCell"/>
</dbReference>
<evidence type="ECO:0000256" key="4">
    <source>
        <dbReference type="ARBA" id="ARBA00023054"/>
    </source>
</evidence>
<dbReference type="InterPro" id="IPR028745">
    <property type="entry name" value="AKAP9/Pericentrin"/>
</dbReference>
<sequence>MSSMSEEDERRKRSLEAGRDLLEKYKIARSNKTQGMHYVQTDEQSDEESYHNDKSMDQRGSFMNEVMSSRDITQSSVSMSEGEADRDLEGMAGRVAELEELLQGKEAIVAALNAEIDHLRGETSSPNSSQSHNSSIPSRDVICLYHTKLQEFEKAINQRDNLIEDLTSSLEQALSARDALVAQLNSLNATRESSPRGTHSINLQEKIDMLETTLTNQKTVISKLNTQLAQIHKHVQTLEMEKETRNAEISDYKIQINNLNEQIRLGAAEKNLNIAEMLEQQKQYEARVDKIKQDMQHILEKFTAETNTNTARHQQEIKDLAVKHETELKNICVKYEEHLQSLKEENKLLADRLNKELPDLESRHAKELSVFQAQLAHYKKTVETLKLELVNRSEAQNRAQAEADMFNSKLEELQVQAENTRRLQELNNQKEKELLNEQIELHKIQLDEITSKYVAATTVLESKESIERSLDQALVNAATLKQENDGLKFQLDDLSSRYSAAQSLIENNQAHERTMSSRIYDLEKSLSRLSGINVSMLSEFNETTYQTLDEVTIKYQLTKQRLEEKEQLEKVLIDKIQNLEDNGCKMKKELEQANLANKSYEKQLKDTKNMCDKLESEMISLRESNLTNYVPPENVTNNDSKNINVIDKSESIELLQKLATYENEIKELKRIVEQKNTENTDNTKKLSDLAEQMKHSEDECKQLKNGLAIAWAQCAEVEEKLNQTLAIQDSTIDISLPLSEFCAALPKHFGYNKSTNDFTNDTQNSFNETNNLDIIKEQNDEKIKSMQEEVKYLTQENENMFKEMEHLIEKQSNYDEISNKLHQYCVLCDKLESEKQSLLDENRKLKTDWEEINVLHKSLDDLQVEKNKLQKDIDNLIEQHKYEISAIKADCSKELKAMQTLLLNVKEGNIGLNELKNELEIRHAKEMEELRTYFEEKCLQMEKQYSEEVFSQQSKKMSDNDSEIEELTEDVYFGGAGDCLNVGNISGHHSRSGTPVVTKETKHKISNEDLSQVETEHETSMKTLKQQLDKKNVEIQNMKLYYEKLLEDQKEIHKSQLKNTKVDVGPSFLTKPIEQCCQTEFDTRTLENGELSKLQAAYNHQLEEQVALAKLDIVNALQEQIQALLLVENDGEDNWPSELIILRDKLTNNAKQQIQELKENHAVEVLRLKEQYSLNLAQLIENHKEEIHKIKVGEMSEGFEKEIDIDNSVVSLKIGVKERDHLHKMCLTLKNLIGELIRYFAVCEEEVNNTLINEVLKRQIPSLNLEEDISGTGIDHSKIPEAKNENATKVHPNSSEIKVKKVHFAPQSDEIISIINSDNETLRGILVHNEDVIEKLRSELNNSLRRLRTESAEIFNIPLSPDEKLDISSNDMWKKNIIEELTTKLNHTEGLLLNYQEESEQLKMNIIELQRKLINAENKKEIITEGYGEHDETRNDITLQDFSQLQEKARHVLSNGGGEGSYLLQLIEELCTQSDKLMEDARKEKEDLQQQQVPLETTSPSYIHRVCCGKIEAADKQLRATRTFLEEQAAEREAERDDSAKQINHLQEQLKEREREKERDQRITSENSLSPESSTEIPVLQVIDIAKTVEALESQMREMSSMMSDTEAKKSETESELKAAVDKIWVLRDIVHDLEQQLQGKIEREESLQLQITQLEAIITAQTKNQQDLVQELDSIKMGETSRQINEHITHLQEELRKHKLSSEHFDANSSTLKQMKVELRDLQVQLDKRIKNLESLHISDSTLSISQSQPSEDVSIREQIDATRCPTPDDPTAPLILPLDEILKLKEKILKHARVEEAAFKKIKDLEMELSGLKNQNEELQAEQEILQQTASEQLYQMEAMRGRLEQQKQSAPFAQRQATSRLELELHEANTKIQALEQAISDKELEVNDVKDQLQRSNQLLLEKEAEIANVVQLESMTIQKLKDRLTVLEDEKMNLQSKVGIQEQAQLELPQLIDSMLADKNEEIDHLKEQLVKKEKQLEIYSSVALDEAQLRELAKHVEPKNSARTLSDILSIHSECEDVSEAIRCGQSLVQTIPHNISSFKVSSTSPSSKDALDASVIPLLETNKISMQVPPLDLGSHSQSTYNQNLHVSVDDIDLPHNETESKMSSQDMVGNASDTNKPSIETKQAIRSPVIKEISGNNVFCTGNKRINNDSSQDSFKSYRTSATHIREFDNETMQLQVQHLEKELHEIKEELNNKTTMLEKRESELLTLRKQFDELQLELKETCETQTRDKNFYKNQYELIQASENKIRKDLLQVENTLKLKKNELQDMKDKMQTNEKIMIELNSENSKLKETMQNKNDEIMQKYVILVQEKARELQTFQDVLSEKEITIETIQTRNIEIENENKQLYEYKKKWDQCERELIDYQSEIQRLTDGLNNRDQIIRRLEEMARRSSFSGTSSPSDCKDQEIHHLQEYLKEKDKVIRQMSDDSRSLHRALETIQSKMKESGNVVELRKKLKEEYKINAELRDTIERLSKELEVLREYSARRSQDDTDIEDMVQRELNLSARLDKQIMNAIDSDQEEMILQGRERESVSQCSSPYKKRTDENQYEILVRKCGELKLRLKQADKVNEELLKLKDELEIEKEMLKCQVAEYENRIFQIKSDLSQESKKIMELDKELSGERNLVRSLKLQMEKSQKLMQSAHVQNNELIECLQGKLKSSLVIEEKLRNEISSMRQEHKNLEIRLSSMREHIESQKIDQLPGLIDLLKTEQMKYIALVEEYEKEQRNNSELRDILKKIETERNRYEKQLEVVVEEKESLVSNLVLVEGIKEQLETDLRRIKEELKAKEDECEWLQKRIKTMSDAEAKRQDKRASEHYELKGLRRGLENAKEVIIDLEADMKQSKQELKESGERESKLQQKLDSFKIKEAELIEKLSLSKEEERKQRELAFELQQKLKTYVKKMVDLTKELDNRSTKENNDPAKYMNRIKELTDANEKYSTEKDTLHFKLVKVKHDKDQLKQQIKELQTQLQQNKHFPSANAGQLENVDKAEHIYGKYLRANSKWKSLIYQKRYLLCVIGSYEISEENTFAILAQLTRKERLYIKRDHQRKRAIFRFKSAVLVIISIHRMKWLIVRWRTGRRIGANMLLGNQNQSFVPPIRFPTLNHSPPIREKSIFEKDPGSGFDLEQYYQRLKNIQQTLGLAVVEPGAVDDISSE</sequence>
<organism evidence="9 10">
    <name type="scientific">Vespula maculifrons</name>
    <name type="common">Eastern yellow jacket</name>
    <name type="synonym">Wasp</name>
    <dbReference type="NCBI Taxonomy" id="7453"/>
    <lineage>
        <taxon>Eukaryota</taxon>
        <taxon>Metazoa</taxon>
        <taxon>Ecdysozoa</taxon>
        <taxon>Arthropoda</taxon>
        <taxon>Hexapoda</taxon>
        <taxon>Insecta</taxon>
        <taxon>Pterygota</taxon>
        <taxon>Neoptera</taxon>
        <taxon>Endopterygota</taxon>
        <taxon>Hymenoptera</taxon>
        <taxon>Apocrita</taxon>
        <taxon>Aculeata</taxon>
        <taxon>Vespoidea</taxon>
        <taxon>Vespidae</taxon>
        <taxon>Vespinae</taxon>
        <taxon>Vespula</taxon>
    </lineage>
</organism>
<feature type="coiled-coil region" evidence="6">
    <location>
        <begin position="1861"/>
        <end position="1987"/>
    </location>
</feature>
<comment type="caution">
    <text evidence="9">The sequence shown here is derived from an EMBL/GenBank/DDBJ whole genome shotgun (WGS) entry which is preliminary data.</text>
</comment>
<name>A0ABD2CC03_VESMC</name>
<dbReference type="PANTHER" id="PTHR44981">
    <property type="entry name" value="PERICENTRIN-LIKE PROTEIN, ISOFORM F"/>
    <property type="match status" value="1"/>
</dbReference>
<feature type="compositionally biased region" description="Basic and acidic residues" evidence="7">
    <location>
        <begin position="1548"/>
        <end position="1563"/>
    </location>
</feature>
<protein>
    <submittedName>
        <fullName evidence="9">Golgin subfamily A member 4-like isoform X1</fullName>
    </submittedName>
</protein>
<feature type="region of interest" description="Disordered" evidence="7">
    <location>
        <begin position="990"/>
        <end position="1015"/>
    </location>
</feature>
<feature type="coiled-coil region" evidence="6">
    <location>
        <begin position="2565"/>
        <end position="2638"/>
    </location>
</feature>
<evidence type="ECO:0000313" key="10">
    <source>
        <dbReference type="Proteomes" id="UP001607303"/>
    </source>
</evidence>
<feature type="coiled-coil region" evidence="6">
    <location>
        <begin position="2455"/>
        <end position="2489"/>
    </location>
</feature>
<dbReference type="PANTHER" id="PTHR44981:SF2">
    <property type="entry name" value="PERICENTRIN-LIKE PROTEIN, ISOFORM F"/>
    <property type="match status" value="1"/>
</dbReference>
<feature type="coiled-coil region" evidence="6">
    <location>
        <begin position="1467"/>
        <end position="1498"/>
    </location>
</feature>
<feature type="coiled-coil region" evidence="6">
    <location>
        <begin position="1797"/>
        <end position="1834"/>
    </location>
</feature>
<feature type="coiled-coil region" evidence="6">
    <location>
        <begin position="1378"/>
        <end position="1426"/>
    </location>
</feature>
<dbReference type="Pfam" id="PF10495">
    <property type="entry name" value="PACT_coil_coil"/>
    <property type="match status" value="1"/>
</dbReference>
<gene>
    <name evidence="9" type="ORF">V1477_009959</name>
</gene>
<evidence type="ECO:0000256" key="7">
    <source>
        <dbReference type="SAM" id="MobiDB-lite"/>
    </source>
</evidence>
<proteinExistence type="predicted"/>
<evidence type="ECO:0000259" key="8">
    <source>
        <dbReference type="Pfam" id="PF10495"/>
    </source>
</evidence>
<keyword evidence="10" id="KW-1185">Reference proteome</keyword>
<keyword evidence="5" id="KW-0206">Cytoskeleton</keyword>
<keyword evidence="4 6" id="KW-0175">Coiled coil</keyword>
<feature type="coiled-coil region" evidence="6">
    <location>
        <begin position="163"/>
        <end position="190"/>
    </location>
</feature>
<accession>A0ABD2CC03</accession>
<evidence type="ECO:0000256" key="5">
    <source>
        <dbReference type="ARBA" id="ARBA00023212"/>
    </source>
</evidence>
<dbReference type="InterPro" id="IPR019528">
    <property type="entry name" value="PACT_domain"/>
</dbReference>
<dbReference type="EMBL" id="JAYRBN010000058">
    <property type="protein sequence ID" value="KAL2742330.1"/>
    <property type="molecule type" value="Genomic_DNA"/>
</dbReference>
<feature type="coiled-coil region" evidence="6">
    <location>
        <begin position="2671"/>
        <end position="2867"/>
    </location>
</feature>
<feature type="coiled-coil region" evidence="6">
    <location>
        <begin position="221"/>
        <end position="301"/>
    </location>
</feature>
<dbReference type="Proteomes" id="UP001607303">
    <property type="component" value="Unassembled WGS sequence"/>
</dbReference>
<feature type="coiled-coil region" evidence="6">
    <location>
        <begin position="325"/>
        <end position="363"/>
    </location>
</feature>
<feature type="region of interest" description="Disordered" evidence="7">
    <location>
        <begin position="31"/>
        <end position="55"/>
    </location>
</feature>
<keyword evidence="3" id="KW-0597">Phosphoprotein</keyword>
<feature type="coiled-coil region" evidence="6">
    <location>
        <begin position="651"/>
        <end position="706"/>
    </location>
</feature>
<keyword evidence="2" id="KW-0963">Cytoplasm</keyword>
<feature type="coiled-coil region" evidence="6">
    <location>
        <begin position="2956"/>
        <end position="2983"/>
    </location>
</feature>
<evidence type="ECO:0000256" key="3">
    <source>
        <dbReference type="ARBA" id="ARBA00022553"/>
    </source>
</evidence>